<organism evidence="1 3">
    <name type="scientific">Caulobacter phage CcrBL9</name>
    <dbReference type="NCBI Taxonomy" id="2283270"/>
    <lineage>
        <taxon>Viruses</taxon>
        <taxon>Duplodnaviria</taxon>
        <taxon>Heunggongvirae</taxon>
        <taxon>Uroviricota</taxon>
        <taxon>Caudoviricetes</taxon>
        <taxon>Jeanschmidtviridae</taxon>
        <taxon>Bertelyvirus</taxon>
        <taxon>Bertelyvirus BL9</taxon>
    </lineage>
</organism>
<reference evidence="3" key="1">
    <citation type="submission" date="2018-07" db="EMBL/GenBank/DDBJ databases">
        <title>Giant CbK-like Caulobacter bacteriophages have genetically divergent genomes.</title>
        <authorList>
            <person name="Wilson K.M."/>
            <person name="Ely B."/>
        </authorList>
    </citation>
    <scope>NUCLEOTIDE SEQUENCE [LARGE SCALE GENOMIC DNA]</scope>
</reference>
<sequence length="218" mass="24409">MALPDRLFVSTDGALYDTAAEDWSRRAPVRRRYNILTSEVTDMQDVKAALRHGPYAFPGGYPHYFVTRDGVALSFDSVRKMLYQVADDFQHDASTGWRIAAIVPNFEDDDLVCDHSGEKIPSAYGAGDESQDDDAPMAWAVGANVSGFMPDSEPVHYADWTDARRGLIDLIGQAREAYEEDSAEDAAFQTMLDALRAVPDEAEFNWGAVGYRWWLERL</sequence>
<name>A0A385EE99_9CAUD</name>
<dbReference type="EMBL" id="MH588546">
    <property type="protein sequence ID" value="AXQ69545.1"/>
    <property type="molecule type" value="Genomic_DNA"/>
</dbReference>
<dbReference type="EMBL" id="MH588546">
    <property type="protein sequence ID" value="AXQ69029.1"/>
    <property type="molecule type" value="Genomic_DNA"/>
</dbReference>
<gene>
    <name evidence="1" type="ORF">CcrBL9_gp005</name>
    <name evidence="2" type="ORF">CcrBL9_gp521</name>
</gene>
<evidence type="ECO:0000313" key="1">
    <source>
        <dbReference type="EMBL" id="AXQ69029.1"/>
    </source>
</evidence>
<evidence type="ECO:0000313" key="2">
    <source>
        <dbReference type="EMBL" id="AXQ69545.1"/>
    </source>
</evidence>
<reference evidence="1 3" key="3">
    <citation type="submission" date="2018-09" db="EMBL/GenBank/DDBJ databases">
        <title>Giant CbK-like Caulobacter bacteriophages have genetically divergent genomes.</title>
        <authorList>
            <person name="Wilson K."/>
            <person name="Ely B."/>
        </authorList>
    </citation>
    <scope>NUCLEOTIDE SEQUENCE [LARGE SCALE GENOMIC DNA]</scope>
</reference>
<accession>A0A385EE99</accession>
<reference evidence="1" key="2">
    <citation type="submission" date="2018-07" db="EMBL/GenBank/DDBJ databases">
        <authorList>
            <person name="Quirk P.G."/>
            <person name="Krulwich T.A."/>
        </authorList>
    </citation>
    <scope>NUCLEOTIDE SEQUENCE</scope>
</reference>
<keyword evidence="3" id="KW-1185">Reference proteome</keyword>
<proteinExistence type="predicted"/>
<dbReference type="Proteomes" id="UP000259421">
    <property type="component" value="Segment"/>
</dbReference>
<protein>
    <submittedName>
        <fullName evidence="1">Uncharacterized protein</fullName>
    </submittedName>
</protein>
<evidence type="ECO:0000313" key="3">
    <source>
        <dbReference type="Proteomes" id="UP000259421"/>
    </source>
</evidence>